<evidence type="ECO:0000313" key="2">
    <source>
        <dbReference type="Proteomes" id="UP000078532"/>
    </source>
</evidence>
<dbReference type="STRING" id="1838280.A6M21_16565"/>
<accession>A0A1B7LJ75</accession>
<dbReference type="Proteomes" id="UP000078532">
    <property type="component" value="Unassembled WGS sequence"/>
</dbReference>
<name>A0A1B7LJ75_9FIRM</name>
<organism evidence="1 2">
    <name type="scientific">Desulfotomaculum copahuensis</name>
    <dbReference type="NCBI Taxonomy" id="1838280"/>
    <lineage>
        <taxon>Bacteria</taxon>
        <taxon>Bacillati</taxon>
        <taxon>Bacillota</taxon>
        <taxon>Clostridia</taxon>
        <taxon>Eubacteriales</taxon>
        <taxon>Desulfotomaculaceae</taxon>
        <taxon>Desulfotomaculum</taxon>
    </lineage>
</organism>
<evidence type="ECO:0008006" key="3">
    <source>
        <dbReference type="Google" id="ProtNLM"/>
    </source>
</evidence>
<reference evidence="1 2" key="1">
    <citation type="submission" date="2016-04" db="EMBL/GenBank/DDBJ databases">
        <authorList>
            <person name="Evans L.H."/>
            <person name="Alamgir A."/>
            <person name="Owens N."/>
            <person name="Weber N.D."/>
            <person name="Virtaneva K."/>
            <person name="Barbian K."/>
            <person name="Babar A."/>
            <person name="Rosenke K."/>
        </authorList>
    </citation>
    <scope>NUCLEOTIDE SEQUENCE [LARGE SCALE GENOMIC DNA]</scope>
    <source>
        <strain evidence="1 2">LMa1</strain>
    </source>
</reference>
<dbReference type="Gene3D" id="3.40.50.720">
    <property type="entry name" value="NAD(P)-binding Rossmann-like Domain"/>
    <property type="match status" value="1"/>
</dbReference>
<comment type="caution">
    <text evidence="1">The sequence shown here is derived from an EMBL/GenBank/DDBJ whole genome shotgun (WGS) entry which is preliminary data.</text>
</comment>
<keyword evidence="2" id="KW-1185">Reference proteome</keyword>
<dbReference type="InterPro" id="IPR036291">
    <property type="entry name" value="NAD(P)-bd_dom_sf"/>
</dbReference>
<dbReference type="RefSeq" id="WP_066666106.1">
    <property type="nucleotide sequence ID" value="NZ_LYVF01000011.1"/>
</dbReference>
<sequence length="65" mass="6938">MKAALWYGKRDVKVMDVPEPPSPGEGQVKVKAPDDVACFVSYLASSDSDYMTGQSVIIDGGVIMS</sequence>
<gene>
    <name evidence="1" type="ORF">A6M21_16565</name>
</gene>
<dbReference type="AlphaFoldDB" id="A0A1B7LJ75"/>
<dbReference type="EMBL" id="LYVF01000011">
    <property type="protein sequence ID" value="OAT86619.1"/>
    <property type="molecule type" value="Genomic_DNA"/>
</dbReference>
<dbReference type="OrthoDB" id="9769198at2"/>
<proteinExistence type="predicted"/>
<dbReference type="SUPFAM" id="SSF51735">
    <property type="entry name" value="NAD(P)-binding Rossmann-fold domains"/>
    <property type="match status" value="1"/>
</dbReference>
<evidence type="ECO:0000313" key="1">
    <source>
        <dbReference type="EMBL" id="OAT86619.1"/>
    </source>
</evidence>
<protein>
    <recommendedName>
        <fullName evidence="3">SDR family oxidoreductase</fullName>
    </recommendedName>
</protein>